<evidence type="ECO:0000259" key="2">
    <source>
        <dbReference type="Pfam" id="PF10592"/>
    </source>
</evidence>
<feature type="coiled-coil region" evidence="1">
    <location>
        <begin position="112"/>
        <end position="146"/>
    </location>
</feature>
<dbReference type="Pfam" id="PF10592">
    <property type="entry name" value="AIPR"/>
    <property type="match status" value="1"/>
</dbReference>
<dbReference type="InterPro" id="IPR018891">
    <property type="entry name" value="AIPR_C"/>
</dbReference>
<organism evidence="3 4">
    <name type="scientific">Oceanisphaera avium</name>
    <dbReference type="NCBI Taxonomy" id="1903694"/>
    <lineage>
        <taxon>Bacteria</taxon>
        <taxon>Pseudomonadati</taxon>
        <taxon>Pseudomonadota</taxon>
        <taxon>Gammaproteobacteria</taxon>
        <taxon>Aeromonadales</taxon>
        <taxon>Aeromonadaceae</taxon>
        <taxon>Oceanisphaera</taxon>
    </lineage>
</organism>
<proteinExistence type="predicted"/>
<dbReference type="KEGG" id="ocm:CBP12_01155"/>
<feature type="domain" description="Abortive phage infection protein C-terminal" evidence="2">
    <location>
        <begin position="242"/>
        <end position="528"/>
    </location>
</feature>
<dbReference type="RefSeq" id="WP_086962161.1">
    <property type="nucleotide sequence ID" value="NZ_CP021376.1"/>
</dbReference>
<dbReference type="AlphaFoldDB" id="A0A1Y0CVH3"/>
<evidence type="ECO:0000256" key="1">
    <source>
        <dbReference type="SAM" id="Coils"/>
    </source>
</evidence>
<name>A0A1Y0CVH3_9GAMM</name>
<keyword evidence="1" id="KW-0175">Coiled coil</keyword>
<keyword evidence="4" id="KW-1185">Reference proteome</keyword>
<sequence length="612" mass="68626">MAALQAQFIVPLKDLLQQRFVPHLPSLLGQGGREDKPKKQISRAFSAFVLQQKFDLDVVTAAKAVVDDYADYGIDAIYYHEADQTLYLVQSKMKEDAQFQLGEAQAFIEGVKLLLNKQFQRFNQNVQNLQTEIEAALDECEHIQLLVAYTGNGITIQAQNYLKPAIQELIEEGEEQIAPDYQEYTATEVEQALRSEHAVDAVNERVAVYKFRVQEQPRKVVFGIAKLTDLIALHTTYDRKLYEKNIRYFIGAGRRGVNKAIKDTLLHEPENFIYLNNGITLIGNTVKPKGNIRGHTGSKHVAVDGLSVVNGAQTIASAAQFMRENPEADISQAQVMVTIINTGNDAFHKQVTKARNLQNPVDLGNFAALDDTQERLRQEIKMFGVEYLYRPQQTPAAGIRSITIDTLAKALACMQVDVRMPYQLKVEPSKFTNQESTEYQAIFSADLQGAVAINAVNCCLAIQGLCTAAERSNPSPEKLIYRHFTYCITTLLMAQFKGAITAPEITEQTEFKGLISRAFDELRQQFFDSFTVLALGSAPHAYFKRLGDTALLMKTVWINHLNLAEHPAVIAKQERLQANDPHNQNLFSYLAEQAQRRQGKNAQAANRQTQPA</sequence>
<gene>
    <name evidence="3" type="ORF">CBP12_01155</name>
</gene>
<evidence type="ECO:0000313" key="4">
    <source>
        <dbReference type="Proteomes" id="UP000243793"/>
    </source>
</evidence>
<reference evidence="4" key="1">
    <citation type="submission" date="2017-05" db="EMBL/GenBank/DDBJ databases">
        <authorList>
            <person name="Sung H."/>
        </authorList>
    </citation>
    <scope>NUCLEOTIDE SEQUENCE [LARGE SCALE GENOMIC DNA]</scope>
    <source>
        <strain evidence="4">AMac2203</strain>
    </source>
</reference>
<accession>A0A1Y0CVH3</accession>
<protein>
    <recommendedName>
        <fullName evidence="2">Abortive phage infection protein C-terminal domain-containing protein</fullName>
    </recommendedName>
</protein>
<dbReference type="Proteomes" id="UP000243793">
    <property type="component" value="Chromosome"/>
</dbReference>
<evidence type="ECO:0000313" key="3">
    <source>
        <dbReference type="EMBL" id="ART78926.1"/>
    </source>
</evidence>
<dbReference type="EMBL" id="CP021376">
    <property type="protein sequence ID" value="ART78926.1"/>
    <property type="molecule type" value="Genomic_DNA"/>
</dbReference>
<dbReference type="OrthoDB" id="9806213at2"/>